<protein>
    <submittedName>
        <fullName evidence="1">DUF1631 domain-containing protein</fullName>
    </submittedName>
</protein>
<organism evidence="1 2">
    <name type="scientific">Pseudomonas kermanshahensis</name>
    <dbReference type="NCBI Taxonomy" id="2745482"/>
    <lineage>
        <taxon>Bacteria</taxon>
        <taxon>Pseudomonadati</taxon>
        <taxon>Pseudomonadota</taxon>
        <taxon>Gammaproteobacteria</taxon>
        <taxon>Pseudomonadales</taxon>
        <taxon>Pseudomonadaceae</taxon>
        <taxon>Pseudomonas</taxon>
    </lineage>
</organism>
<reference evidence="1 2" key="1">
    <citation type="submission" date="2024-02" db="EMBL/GenBank/DDBJ databases">
        <title>Identification of pathogenicity and growth-promoting functions of Pseudomonas putida variants.</title>
        <authorList>
            <person name="Sun J."/>
        </authorList>
    </citation>
    <scope>NUCLEOTIDE SEQUENCE [LARGE SCALE GENOMIC DNA]</scope>
    <source>
        <strain evidence="1 2">A04</strain>
    </source>
</reference>
<name>A0ABU8R9S5_9PSED</name>
<keyword evidence="2" id="KW-1185">Reference proteome</keyword>
<dbReference type="EMBL" id="JBBHLD010000017">
    <property type="protein sequence ID" value="MEJ5906620.1"/>
    <property type="molecule type" value="Genomic_DNA"/>
</dbReference>
<sequence>MHKEGKVVPLAAAIDRGARTPLPCLPVLLLQVRDKAALQLRQGLQALFDNTDVTLFEMADKAAERCDQSLYFEAMRDVRLKRKSIERGFLDTFHHTFASLGRADPLGGLGEAQGSGNKAQRERASAIDGMVARVLSRDGLALQQLGLRLQALLDRPVGEQQNPVGPAALCGYFLEAGRNLGVGLRVKLILLKLFERYVLRDVEVLYAEANQLLAAAGVLPELQPAPRRRAEDRCLSAGRLPSSLEAQGALGADSAGQAYFASLQTLLAPARGQIAPRLQRVAAAQPISTADLLRLLSHLQHYVPATQAADDFALGQQLEQLLLRVSVRSGTRRRIATADEDMINLIGLLFDFIHNDDNLPASLRALIARLHIPLLKVALLDKGLFSRASHPARRLLNEIAGAAIGWQSSAEGLRDSLHVRVERIVQRLLNDFTDDACLFAELLDEFLAFSQDERRRNELLEQRTRDAEEGRARTLQARQQVQQVLNQRLRGRVLPHVVVQMLVQGWSQVLLLAWLKQGEGSEAWRNGLATLDTLLASIAPHHDPQACQQLLQQVPGLLKALREGLAGVALDSTATRDFFQQLEQLHLRACSASEGHRADGPPVLDEVLVDEDIVLALAEEPACAPLHLVDGNASALRQVQRLRIGSWVEVFDEEDPLRCKLVARIDSNDRLVFANRTGMKVREWNSGSLAQALHRGEVRVLDDGALFERALESVLEGLRQQQVH</sequence>
<gene>
    <name evidence="1" type="ORF">V7V80_18200</name>
</gene>
<dbReference type="Pfam" id="PF07793">
    <property type="entry name" value="DUF1631"/>
    <property type="match status" value="1"/>
</dbReference>
<evidence type="ECO:0000313" key="1">
    <source>
        <dbReference type="EMBL" id="MEJ5906620.1"/>
    </source>
</evidence>
<accession>A0ABU8R9S5</accession>
<dbReference type="InterPro" id="IPR012434">
    <property type="entry name" value="DUF1631"/>
</dbReference>
<comment type="caution">
    <text evidence="1">The sequence shown here is derived from an EMBL/GenBank/DDBJ whole genome shotgun (WGS) entry which is preliminary data.</text>
</comment>
<dbReference type="RefSeq" id="WP_186703622.1">
    <property type="nucleotide sequence ID" value="NZ_JABWRY020000001.1"/>
</dbReference>
<dbReference type="Proteomes" id="UP001377692">
    <property type="component" value="Unassembled WGS sequence"/>
</dbReference>
<proteinExistence type="predicted"/>
<evidence type="ECO:0000313" key="2">
    <source>
        <dbReference type="Proteomes" id="UP001377692"/>
    </source>
</evidence>